<proteinExistence type="predicted"/>
<accession>A0ABX1GKS3</accession>
<sequence>MDTGSSVRAVAGKQGGEFRPRIAPEISYDLSNLDPLLNAKWQLTVSEAFKKLSGAERRYAYHRYLAPKGIVLDRENRRLAFSGRPRLADARAKLDSPKLIVVAKKLEATLESLRGMSDAGAYVDLLEGSVSVFDAYDSEGDLHQIGQKNLLRQAYLDELVLLTRSAPLEIASSRRGLTSGVLREFIIEVFLKQQMLGYRFRTQTAKSLLDHAHPFIREQIADEACMRQCEVIATERYLFLVGPVKKLSFNAYSARRFLAEETLLDGASVYFNGMAIPFGSLGNEDITRHLQWSLSRVVTVERQVSAGVLAMMEAAHNARAEVLLPLLAGGLSADGSGFAAAISSKLRAFEELLAASVLSRLPRVLLEFAKTEDDHDYLFFGLRSYIMQLAADVRDFSDQFALSFNDAAQELELRLLSYLRLLEKRRDTLFSLSLRENPAAIEDAKLPLLEFKSALKEFGPSARQLAERQRRLRQAIIEPSKGLSGVLDRAFSRQQKRRESIERLELALSLKKKQCLVSLIRICKRMTGLTVYLELEDLVEVDEALRRYALPAGKDGVSQLPVLISLWENQSSFDFDSIAKKLGVRVEE</sequence>
<evidence type="ECO:0000313" key="2">
    <source>
        <dbReference type="Proteomes" id="UP000765845"/>
    </source>
</evidence>
<dbReference type="EMBL" id="JAAWWK010000006">
    <property type="protein sequence ID" value="NKI19088.1"/>
    <property type="molecule type" value="Genomic_DNA"/>
</dbReference>
<dbReference type="RefSeq" id="WP_168451586.1">
    <property type="nucleotide sequence ID" value="NZ_JAAWWK010000006.1"/>
</dbReference>
<dbReference type="Proteomes" id="UP000765845">
    <property type="component" value="Unassembled WGS sequence"/>
</dbReference>
<protein>
    <recommendedName>
        <fullName evidence="3">CYTH domain-containing protein</fullName>
    </recommendedName>
</protein>
<evidence type="ECO:0000313" key="1">
    <source>
        <dbReference type="EMBL" id="NKI19088.1"/>
    </source>
</evidence>
<evidence type="ECO:0008006" key="3">
    <source>
        <dbReference type="Google" id="ProtNLM"/>
    </source>
</evidence>
<gene>
    <name evidence="1" type="ORF">HCU74_16890</name>
</gene>
<organism evidence="1 2">
    <name type="scientific">Spongiibacter thalassae</name>
    <dbReference type="NCBI Taxonomy" id="2721624"/>
    <lineage>
        <taxon>Bacteria</taxon>
        <taxon>Pseudomonadati</taxon>
        <taxon>Pseudomonadota</taxon>
        <taxon>Gammaproteobacteria</taxon>
        <taxon>Cellvibrionales</taxon>
        <taxon>Spongiibacteraceae</taxon>
        <taxon>Spongiibacter</taxon>
    </lineage>
</organism>
<name>A0ABX1GKS3_9GAMM</name>
<comment type="caution">
    <text evidence="1">The sequence shown here is derived from an EMBL/GenBank/DDBJ whole genome shotgun (WGS) entry which is preliminary data.</text>
</comment>
<reference evidence="1 2" key="1">
    <citation type="submission" date="2020-04" db="EMBL/GenBank/DDBJ databases">
        <authorList>
            <person name="Yoon J."/>
        </authorList>
    </citation>
    <scope>NUCLEOTIDE SEQUENCE [LARGE SCALE GENOMIC DNA]</scope>
    <source>
        <strain evidence="1 2">KMU-166</strain>
    </source>
</reference>
<keyword evidence="2" id="KW-1185">Reference proteome</keyword>